<dbReference type="GO" id="GO:0016787">
    <property type="term" value="F:hydrolase activity"/>
    <property type="evidence" value="ECO:0007669"/>
    <property type="project" value="UniProtKB-KW"/>
</dbReference>
<name>A0ABP4DW76_9ACTN</name>
<dbReference type="InterPro" id="IPR050471">
    <property type="entry name" value="AB_hydrolase"/>
</dbReference>
<dbReference type="Gene3D" id="3.40.50.1820">
    <property type="entry name" value="alpha/beta hydrolase"/>
    <property type="match status" value="1"/>
</dbReference>
<evidence type="ECO:0000313" key="3">
    <source>
        <dbReference type="Proteomes" id="UP001499987"/>
    </source>
</evidence>
<sequence length="276" mass="29406">MTTTSLLPVPGALLHHQVRGNGPLLLVAQSGEGDADRSRDLVDRLVDDFTVVTYDRRGLSRSTPDDPSRPVPMATHADDAHRLLTALTDRPALMLGCSFGAAIGLHLAARHPGALHTLIAHEPAVPELLPAAERAATESELRAVTRTYRDEGWLAAVRRVTAVLGIDPHHQDTEPDVTAEPITEARAANFAGFLTRDIDTILAGGLAPADLDALRDGPTRIVPAVGRTTPHQVFDRRCAALLADHLGTTPAEFPGGHNGNLTHPRAFATRLTSLLG</sequence>
<gene>
    <name evidence="2" type="ORF">GCM10009663_15160</name>
</gene>
<dbReference type="PANTHER" id="PTHR43433:SF5">
    <property type="entry name" value="AB HYDROLASE-1 DOMAIN-CONTAINING PROTEIN"/>
    <property type="match status" value="1"/>
</dbReference>
<proteinExistence type="predicted"/>
<comment type="caution">
    <text evidence="2">The sequence shown here is derived from an EMBL/GenBank/DDBJ whole genome shotgun (WGS) entry which is preliminary data.</text>
</comment>
<reference evidence="3" key="1">
    <citation type="journal article" date="2019" name="Int. J. Syst. Evol. Microbiol.">
        <title>The Global Catalogue of Microorganisms (GCM) 10K type strain sequencing project: providing services to taxonomists for standard genome sequencing and annotation.</title>
        <authorList>
            <consortium name="The Broad Institute Genomics Platform"/>
            <consortium name="The Broad Institute Genome Sequencing Center for Infectious Disease"/>
            <person name="Wu L."/>
            <person name="Ma J."/>
        </authorList>
    </citation>
    <scope>NUCLEOTIDE SEQUENCE [LARGE SCALE GENOMIC DNA]</scope>
    <source>
        <strain evidence="3">JCM 13002</strain>
    </source>
</reference>
<dbReference type="Proteomes" id="UP001499987">
    <property type="component" value="Unassembled WGS sequence"/>
</dbReference>
<dbReference type="InterPro" id="IPR000073">
    <property type="entry name" value="AB_hydrolase_1"/>
</dbReference>
<keyword evidence="2" id="KW-0378">Hydrolase</keyword>
<protein>
    <submittedName>
        <fullName evidence="2">Alpha/beta hydrolase</fullName>
    </submittedName>
</protein>
<keyword evidence="3" id="KW-1185">Reference proteome</keyword>
<feature type="domain" description="AB hydrolase-1" evidence="1">
    <location>
        <begin position="24"/>
        <end position="134"/>
    </location>
</feature>
<accession>A0ABP4DW76</accession>
<dbReference type="EMBL" id="BAAALD010000009">
    <property type="protein sequence ID" value="GAA1075040.1"/>
    <property type="molecule type" value="Genomic_DNA"/>
</dbReference>
<dbReference type="PANTHER" id="PTHR43433">
    <property type="entry name" value="HYDROLASE, ALPHA/BETA FOLD FAMILY PROTEIN"/>
    <property type="match status" value="1"/>
</dbReference>
<evidence type="ECO:0000313" key="2">
    <source>
        <dbReference type="EMBL" id="GAA1075040.1"/>
    </source>
</evidence>
<dbReference type="RefSeq" id="WP_344622709.1">
    <property type="nucleotide sequence ID" value="NZ_BAAALD010000009.1"/>
</dbReference>
<organism evidence="2 3">
    <name type="scientific">Kitasatospora arboriphila</name>
    <dbReference type="NCBI Taxonomy" id="258052"/>
    <lineage>
        <taxon>Bacteria</taxon>
        <taxon>Bacillati</taxon>
        <taxon>Actinomycetota</taxon>
        <taxon>Actinomycetes</taxon>
        <taxon>Kitasatosporales</taxon>
        <taxon>Streptomycetaceae</taxon>
        <taxon>Kitasatospora</taxon>
    </lineage>
</organism>
<dbReference type="InterPro" id="IPR029058">
    <property type="entry name" value="AB_hydrolase_fold"/>
</dbReference>
<dbReference type="SUPFAM" id="SSF53474">
    <property type="entry name" value="alpha/beta-Hydrolases"/>
    <property type="match status" value="1"/>
</dbReference>
<evidence type="ECO:0000259" key="1">
    <source>
        <dbReference type="Pfam" id="PF00561"/>
    </source>
</evidence>
<dbReference type="Pfam" id="PF00561">
    <property type="entry name" value="Abhydrolase_1"/>
    <property type="match status" value="1"/>
</dbReference>